<accession>A0ABU2HXT5</accession>
<proteinExistence type="predicted"/>
<name>A0ABU2HXT5_9RHOB</name>
<protein>
    <recommendedName>
        <fullName evidence="3">Transposase</fullName>
    </recommendedName>
</protein>
<dbReference type="RefSeq" id="WP_311162628.1">
    <property type="nucleotide sequence ID" value="NZ_JAVQLW010000004.1"/>
</dbReference>
<dbReference type="Proteomes" id="UP001269144">
    <property type="component" value="Unassembled WGS sequence"/>
</dbReference>
<reference evidence="2" key="1">
    <citation type="submission" date="2023-07" db="EMBL/GenBank/DDBJ databases">
        <title>Paracoccus sp. MBLB3053 whole genome sequence.</title>
        <authorList>
            <person name="Hwang C.Y."/>
            <person name="Cho E.-S."/>
            <person name="Seo M.-J."/>
        </authorList>
    </citation>
    <scope>NUCLEOTIDE SEQUENCE [LARGE SCALE GENOMIC DNA]</scope>
    <source>
        <strain evidence="2">MBLB3053</strain>
    </source>
</reference>
<dbReference type="EMBL" id="JAVQLW010000004">
    <property type="protein sequence ID" value="MDS9469872.1"/>
    <property type="molecule type" value="Genomic_DNA"/>
</dbReference>
<evidence type="ECO:0000313" key="2">
    <source>
        <dbReference type="Proteomes" id="UP001269144"/>
    </source>
</evidence>
<gene>
    <name evidence="1" type="ORF">RGQ15_20145</name>
</gene>
<comment type="caution">
    <text evidence="1">The sequence shown here is derived from an EMBL/GenBank/DDBJ whole genome shotgun (WGS) entry which is preliminary data.</text>
</comment>
<evidence type="ECO:0008006" key="3">
    <source>
        <dbReference type="Google" id="ProtNLM"/>
    </source>
</evidence>
<sequence length="206" mass="22737">MTSILNGIGMDISKRQVVRILTTGLDGFVAEDREILRTGLAAAPYISVDDTGARHAHRDGITTQIGGARFSVVRAGHSRLRLTFLSLSPARGARSLHDQTIWHSMPMQGGAGYHLQACWPPETFASQMACYDHLLRLRLDVFDCTLMREITEAAIWGAVRHHGPMGNTVVVSDDAGQFRIPSHAQCWVHAERRLLKLMRKTLGADA</sequence>
<keyword evidence="2" id="KW-1185">Reference proteome</keyword>
<organism evidence="1 2">
    <name type="scientific">Paracoccus aurantius</name>
    <dbReference type="NCBI Taxonomy" id="3073814"/>
    <lineage>
        <taxon>Bacteria</taxon>
        <taxon>Pseudomonadati</taxon>
        <taxon>Pseudomonadota</taxon>
        <taxon>Alphaproteobacteria</taxon>
        <taxon>Rhodobacterales</taxon>
        <taxon>Paracoccaceae</taxon>
        <taxon>Paracoccus</taxon>
    </lineage>
</organism>
<evidence type="ECO:0000313" key="1">
    <source>
        <dbReference type="EMBL" id="MDS9469872.1"/>
    </source>
</evidence>